<dbReference type="InterPro" id="IPR015915">
    <property type="entry name" value="Kelch-typ_b-propeller"/>
</dbReference>
<dbReference type="AlphaFoldDB" id="A0A077ZU04"/>
<evidence type="ECO:0000313" key="1">
    <source>
        <dbReference type="EMBL" id="CDW73347.1"/>
    </source>
</evidence>
<organism evidence="1 2">
    <name type="scientific">Stylonychia lemnae</name>
    <name type="common">Ciliate</name>
    <dbReference type="NCBI Taxonomy" id="5949"/>
    <lineage>
        <taxon>Eukaryota</taxon>
        <taxon>Sar</taxon>
        <taxon>Alveolata</taxon>
        <taxon>Ciliophora</taxon>
        <taxon>Intramacronucleata</taxon>
        <taxon>Spirotrichea</taxon>
        <taxon>Stichotrichia</taxon>
        <taxon>Sporadotrichida</taxon>
        <taxon>Oxytrichidae</taxon>
        <taxon>Stylonychinae</taxon>
        <taxon>Stylonychia</taxon>
    </lineage>
</organism>
<dbReference type="InParanoid" id="A0A077ZU04"/>
<dbReference type="SUPFAM" id="SSF117281">
    <property type="entry name" value="Kelch motif"/>
    <property type="match status" value="1"/>
</dbReference>
<proteinExistence type="predicted"/>
<protein>
    <recommendedName>
        <fullName evidence="3">Kelch motif family protein</fullName>
    </recommendedName>
</protein>
<accession>A0A077ZU04</accession>
<dbReference type="EMBL" id="CCKQ01002255">
    <property type="protein sequence ID" value="CDW73347.1"/>
    <property type="molecule type" value="Genomic_DNA"/>
</dbReference>
<keyword evidence="2" id="KW-1185">Reference proteome</keyword>
<evidence type="ECO:0000313" key="2">
    <source>
        <dbReference type="Proteomes" id="UP000039865"/>
    </source>
</evidence>
<dbReference type="Proteomes" id="UP000039865">
    <property type="component" value="Unassembled WGS sequence"/>
</dbReference>
<gene>
    <name evidence="1" type="primary">Contig10935.g11687</name>
    <name evidence="1" type="ORF">STYLEM_2323</name>
</gene>
<reference evidence="1 2" key="1">
    <citation type="submission" date="2014-06" db="EMBL/GenBank/DDBJ databases">
        <authorList>
            <person name="Swart Estienne"/>
        </authorList>
    </citation>
    <scope>NUCLEOTIDE SEQUENCE [LARGE SCALE GENOMIC DNA]</scope>
    <source>
        <strain evidence="1 2">130c</strain>
    </source>
</reference>
<sequence>MTSQIQEDIVREITYLDKISLQTGENIEEIGMKNTNQLHFQNEMKQQNKNDFFIHKNLNTKPSSDFSSNNQVTSEFLYSINKKISSKDTNLETIQKNTTGQINFIQQQKDSNDKYDRNVNQVENCLANEVEINFSSLSLESLNDDKTQLDQINKTTKLDHFPQRNLTECSFNNKQLSSQVVDKTRKPGKQEFIVNGLLNEKSAQMLELIKNFDKVYTCQMDTFDNFCCISDQQSIKSVKIQDVYKIKNSENHICKPCYMRYLKNQRINLIIKELNLISYNQKNFITSKLNKLTGSEFSMFLLKNQLYTQDEKVKNCAIQETYNINQLIPQNSMVDFKELIRKFHSLQYIWLNERILFAYTNQSELDIFKLGVRAYSDKYQYQNYEKEYNKIMIAQVSIKDSQAQILSECYFKYSTDYSAIARYDRQIYIAGGHSNLNWLQYLFSYDLVSEKLVLLNEFENSLITPTLLCNKLESQPDKQIGGLQFFYLGQSDKLSKMNFYFMQDPSSEINQLYDFENNFENICLNTDSINQQLEDLNFTYSYPAIFTIQGSYLVLFGGIDIFTLETTNRLLVLDIKDFNNPKVSEINQEISEEQGKSNKDYFFGNQVFSDQFQTIHMRGEHGIYKASYDQLSNEEILISVKKIFNF</sequence>
<evidence type="ECO:0008006" key="3">
    <source>
        <dbReference type="Google" id="ProtNLM"/>
    </source>
</evidence>
<name>A0A077ZU04_STYLE</name>